<feature type="compositionally biased region" description="Low complexity" evidence="1">
    <location>
        <begin position="1"/>
        <end position="21"/>
    </location>
</feature>
<feature type="transmembrane region" description="Helical" evidence="2">
    <location>
        <begin position="119"/>
        <end position="138"/>
    </location>
</feature>
<feature type="transmembrane region" description="Helical" evidence="2">
    <location>
        <begin position="86"/>
        <end position="107"/>
    </location>
</feature>
<evidence type="ECO:0000256" key="1">
    <source>
        <dbReference type="SAM" id="MobiDB-lite"/>
    </source>
</evidence>
<protein>
    <submittedName>
        <fullName evidence="3">Uncharacterized protein</fullName>
    </submittedName>
</protein>
<feature type="transmembrane region" description="Helical" evidence="2">
    <location>
        <begin position="36"/>
        <end position="55"/>
    </location>
</feature>
<reference evidence="4" key="1">
    <citation type="journal article" date="2019" name="Int. J. Syst. Evol. Microbiol.">
        <title>The Global Catalogue of Microorganisms (GCM) 10K type strain sequencing project: providing services to taxonomists for standard genome sequencing and annotation.</title>
        <authorList>
            <consortium name="The Broad Institute Genomics Platform"/>
            <consortium name="The Broad Institute Genome Sequencing Center for Infectious Disease"/>
            <person name="Wu L."/>
            <person name="Ma J."/>
        </authorList>
    </citation>
    <scope>NUCLEOTIDE SEQUENCE [LARGE SCALE GENOMIC DNA]</scope>
    <source>
        <strain evidence="4">CCUG 50873</strain>
    </source>
</reference>
<dbReference type="Proteomes" id="UP001597068">
    <property type="component" value="Unassembled WGS sequence"/>
</dbReference>
<sequence length="182" mass="19021">MTPDQPSGRPSRPPVSVTPMRDPVDPTRPRAVDAALGVWALTLVGLVISAALVALRQDRVRAALRTSVSDDRPTTAPGDIRAAVDITVIGAGALVVVILLLVIYGSVRIRERLAGSRATLTTTGVLTVVVTIAFWVAVAPARDDLGPVMVVLPFVVAALAAVATGLLFLRPVSQWLAAAPKR</sequence>
<comment type="caution">
    <text evidence="3">The sequence shown here is derived from an EMBL/GenBank/DDBJ whole genome shotgun (WGS) entry which is preliminary data.</text>
</comment>
<feature type="region of interest" description="Disordered" evidence="1">
    <location>
        <begin position="1"/>
        <end position="26"/>
    </location>
</feature>
<evidence type="ECO:0000313" key="3">
    <source>
        <dbReference type="EMBL" id="MFD0925007.1"/>
    </source>
</evidence>
<gene>
    <name evidence="3" type="ORF">ACFQ04_04580</name>
</gene>
<evidence type="ECO:0000313" key="4">
    <source>
        <dbReference type="Proteomes" id="UP001597068"/>
    </source>
</evidence>
<keyword evidence="2" id="KW-1133">Transmembrane helix</keyword>
<evidence type="ECO:0000256" key="2">
    <source>
        <dbReference type="SAM" id="Phobius"/>
    </source>
</evidence>
<accession>A0ABW3G2V0</accession>
<dbReference type="EMBL" id="JBHTIL010000001">
    <property type="protein sequence ID" value="MFD0925007.1"/>
    <property type="molecule type" value="Genomic_DNA"/>
</dbReference>
<dbReference type="RefSeq" id="WP_253647011.1">
    <property type="nucleotide sequence ID" value="NZ_BAAAMO010000002.1"/>
</dbReference>
<name>A0ABW3G2V0_9NOCA</name>
<keyword evidence="2" id="KW-0812">Transmembrane</keyword>
<organism evidence="3 4">
    <name type="scientific">Williamsia deligens</name>
    <dbReference type="NCBI Taxonomy" id="321325"/>
    <lineage>
        <taxon>Bacteria</taxon>
        <taxon>Bacillati</taxon>
        <taxon>Actinomycetota</taxon>
        <taxon>Actinomycetes</taxon>
        <taxon>Mycobacteriales</taxon>
        <taxon>Nocardiaceae</taxon>
        <taxon>Williamsia</taxon>
    </lineage>
</organism>
<feature type="transmembrane region" description="Helical" evidence="2">
    <location>
        <begin position="150"/>
        <end position="169"/>
    </location>
</feature>
<proteinExistence type="predicted"/>
<keyword evidence="2" id="KW-0472">Membrane</keyword>
<keyword evidence="4" id="KW-1185">Reference proteome</keyword>